<dbReference type="VEuPathDB" id="TriTrypDB:TRSC58_06322"/>
<reference evidence="2 3" key="1">
    <citation type="submission" date="2013-07" db="EMBL/GenBank/DDBJ databases">
        <authorList>
            <person name="Stoco P.H."/>
            <person name="Wagner G."/>
            <person name="Gerber A."/>
            <person name="Zaha A."/>
            <person name="Thompson C."/>
            <person name="Bartholomeu D.C."/>
            <person name="Luckemeyer D.D."/>
            <person name="Bahia D."/>
            <person name="Loreto E."/>
            <person name="Prestes E.B."/>
            <person name="Lima F.M."/>
            <person name="Rodrigues-Luiz G."/>
            <person name="Vallejo G.A."/>
            <person name="Filho J.F."/>
            <person name="Monteiro K.M."/>
            <person name="Tyler K.M."/>
            <person name="de Almeida L.G."/>
            <person name="Ortiz M.F."/>
            <person name="Siervo M.A."/>
            <person name="de Moraes M.H."/>
            <person name="Cunha O.L."/>
            <person name="Mendonca-Neto R."/>
            <person name="Silva R."/>
            <person name="Teixeira S.M."/>
            <person name="Murta S.M."/>
            <person name="Sincero T.C."/>
            <person name="Mendes T.A."/>
            <person name="Urmenyi T.P."/>
            <person name="Silva V.G."/>
            <person name="da Rocha W.D."/>
            <person name="Andersson B."/>
            <person name="Romanha A.J."/>
            <person name="Steindel M."/>
            <person name="de Vasconcelos A.T."/>
            <person name="Grisard E.C."/>
        </authorList>
    </citation>
    <scope>NUCLEOTIDE SEQUENCE [LARGE SCALE GENOMIC DNA]</scope>
    <source>
        <strain evidence="2 3">SC58</strain>
    </source>
</reference>
<comment type="caution">
    <text evidence="2">The sequence shown here is derived from an EMBL/GenBank/DDBJ whole genome shotgun (WGS) entry which is preliminary data.</text>
</comment>
<sequence length="107" mass="12241">MPVVEVYSVEQFRDLVNEDLLTVAWFTALWCGPCKTIERSMDKMTFEFPTVRFAKVDADNNSEIVSKCKVLQLPTFMLVRQGKLLGHVIGANLDMLKRKIRESMGNT</sequence>
<dbReference type="InterPro" id="IPR036249">
    <property type="entry name" value="Thioredoxin-like_sf"/>
</dbReference>
<dbReference type="Gene3D" id="3.40.30.10">
    <property type="entry name" value="Glutaredoxin"/>
    <property type="match status" value="1"/>
</dbReference>
<evidence type="ECO:0000313" key="2">
    <source>
        <dbReference type="EMBL" id="ESL06010.1"/>
    </source>
</evidence>
<dbReference type="InterPro" id="IPR013766">
    <property type="entry name" value="Thioredoxin_domain"/>
</dbReference>
<dbReference type="FunFam" id="3.40.30.10:FF:000248">
    <property type="entry name" value="Thioredoxin"/>
    <property type="match status" value="1"/>
</dbReference>
<dbReference type="PANTHER" id="PTHR10438">
    <property type="entry name" value="THIOREDOXIN"/>
    <property type="match status" value="1"/>
</dbReference>
<dbReference type="EMBL" id="AUPL01006322">
    <property type="protein sequence ID" value="ESL06010.1"/>
    <property type="molecule type" value="Genomic_DNA"/>
</dbReference>
<feature type="domain" description="Thioredoxin" evidence="1">
    <location>
        <begin position="1"/>
        <end position="105"/>
    </location>
</feature>
<dbReference type="PANTHER" id="PTHR10438:SF463">
    <property type="entry name" value="THIOREDOXIN"/>
    <property type="match status" value="1"/>
</dbReference>
<keyword evidence="3" id="KW-1185">Reference proteome</keyword>
<dbReference type="PROSITE" id="PS00194">
    <property type="entry name" value="THIOREDOXIN_1"/>
    <property type="match status" value="1"/>
</dbReference>
<protein>
    <submittedName>
        <fullName evidence="2">Thioredoxin</fullName>
    </submittedName>
</protein>
<accession>A0A061IV98</accession>
<dbReference type="SUPFAM" id="SSF52833">
    <property type="entry name" value="Thioredoxin-like"/>
    <property type="match status" value="1"/>
</dbReference>
<evidence type="ECO:0000259" key="1">
    <source>
        <dbReference type="PROSITE" id="PS51352"/>
    </source>
</evidence>
<dbReference type="OrthoDB" id="10263751at2759"/>
<evidence type="ECO:0000313" key="3">
    <source>
        <dbReference type="Proteomes" id="UP000031737"/>
    </source>
</evidence>
<dbReference type="Proteomes" id="UP000031737">
    <property type="component" value="Unassembled WGS sequence"/>
</dbReference>
<dbReference type="CDD" id="cd02947">
    <property type="entry name" value="TRX_family"/>
    <property type="match status" value="1"/>
</dbReference>
<dbReference type="InterPro" id="IPR050620">
    <property type="entry name" value="Thioredoxin_H-type-like"/>
</dbReference>
<dbReference type="AlphaFoldDB" id="A0A061IV98"/>
<dbReference type="InterPro" id="IPR017937">
    <property type="entry name" value="Thioredoxin_CS"/>
</dbReference>
<gene>
    <name evidence="2" type="ORF">TRSC58_06322</name>
</gene>
<name>A0A061IV98_TRYRA</name>
<dbReference type="PROSITE" id="PS51352">
    <property type="entry name" value="THIOREDOXIN_2"/>
    <property type="match status" value="1"/>
</dbReference>
<organism evidence="2 3">
    <name type="scientific">Trypanosoma rangeli SC58</name>
    <dbReference type="NCBI Taxonomy" id="429131"/>
    <lineage>
        <taxon>Eukaryota</taxon>
        <taxon>Discoba</taxon>
        <taxon>Euglenozoa</taxon>
        <taxon>Kinetoplastea</taxon>
        <taxon>Metakinetoplastina</taxon>
        <taxon>Trypanosomatida</taxon>
        <taxon>Trypanosomatidae</taxon>
        <taxon>Trypanosoma</taxon>
        <taxon>Herpetosoma</taxon>
    </lineage>
</organism>
<proteinExistence type="predicted"/>
<dbReference type="Pfam" id="PF00085">
    <property type="entry name" value="Thioredoxin"/>
    <property type="match status" value="1"/>
</dbReference>